<protein>
    <submittedName>
        <fullName evidence="1">Uncharacterized protein</fullName>
    </submittedName>
</protein>
<name>A0ACB8HW49_CITSI</name>
<accession>A0ACB8HW49</accession>
<evidence type="ECO:0000313" key="1">
    <source>
        <dbReference type="EMBL" id="KAH9679006.1"/>
    </source>
</evidence>
<gene>
    <name evidence="1" type="ORF">KPL71_025933</name>
</gene>
<evidence type="ECO:0000313" key="2">
    <source>
        <dbReference type="Proteomes" id="UP000829398"/>
    </source>
</evidence>
<proteinExistence type="predicted"/>
<organism evidence="1 2">
    <name type="scientific">Citrus sinensis</name>
    <name type="common">Sweet orange</name>
    <name type="synonym">Citrus aurantium var. sinensis</name>
    <dbReference type="NCBI Taxonomy" id="2711"/>
    <lineage>
        <taxon>Eukaryota</taxon>
        <taxon>Viridiplantae</taxon>
        <taxon>Streptophyta</taxon>
        <taxon>Embryophyta</taxon>
        <taxon>Tracheophyta</taxon>
        <taxon>Spermatophyta</taxon>
        <taxon>Magnoliopsida</taxon>
        <taxon>eudicotyledons</taxon>
        <taxon>Gunneridae</taxon>
        <taxon>Pentapetalae</taxon>
        <taxon>rosids</taxon>
        <taxon>malvids</taxon>
        <taxon>Sapindales</taxon>
        <taxon>Rutaceae</taxon>
        <taxon>Aurantioideae</taxon>
        <taxon>Citrus</taxon>
    </lineage>
</organism>
<reference evidence="2" key="1">
    <citation type="journal article" date="2023" name="Hortic. Res.">
        <title>A chromosome-level phased genome enabling allele-level studies in sweet orange: a case study on citrus Huanglongbing tolerance.</title>
        <authorList>
            <person name="Wu B."/>
            <person name="Yu Q."/>
            <person name="Deng Z."/>
            <person name="Duan Y."/>
            <person name="Luo F."/>
            <person name="Gmitter F. Jr."/>
        </authorList>
    </citation>
    <scope>NUCLEOTIDE SEQUENCE [LARGE SCALE GENOMIC DNA]</scope>
    <source>
        <strain evidence="2">cv. Valencia</strain>
    </source>
</reference>
<dbReference type="Proteomes" id="UP000829398">
    <property type="component" value="Chromosome 9"/>
</dbReference>
<dbReference type="EMBL" id="CM039178">
    <property type="protein sequence ID" value="KAH9679006.1"/>
    <property type="molecule type" value="Genomic_DNA"/>
</dbReference>
<keyword evidence="2" id="KW-1185">Reference proteome</keyword>
<comment type="caution">
    <text evidence="1">The sequence shown here is derived from an EMBL/GenBank/DDBJ whole genome shotgun (WGS) entry which is preliminary data.</text>
</comment>
<sequence length="302" mass="34809">MVDEALHANEDERPLRDYVVPFHPQIEHTCRRLNNERREALQKQQLIMADEALHANEDERPLKDYVVPIVNSARPSIARHAVHTFYNSLRSNTRTMIDAAAKGKLMEKTPEVAYELLEEMASNNYQWSSERPISKRATGVHNVDVVTTYVQRQQNNPYPNTYNPSWRNHPNLPWNNTQNALAPPPGFQPQEKKSNLEDAFTQLTTNMSQFMTKTETTFQNQAASTQNLEVQVDALEQMSLYAKFMKEMLSNKWKFKEHETVMLTKDCTANLQNKLPPKLKHPGSFNIPCITGNTYFDTALCD</sequence>